<evidence type="ECO:0000313" key="3">
    <source>
        <dbReference type="Proteomes" id="UP001597221"/>
    </source>
</evidence>
<dbReference type="Pfam" id="PF09580">
    <property type="entry name" value="Spore_YhcN_YlaJ"/>
    <property type="match status" value="1"/>
</dbReference>
<feature type="chain" id="PRO_5046322562" evidence="1">
    <location>
        <begin position="24"/>
        <end position="182"/>
    </location>
</feature>
<reference evidence="3" key="1">
    <citation type="journal article" date="2019" name="Int. J. Syst. Evol. Microbiol.">
        <title>The Global Catalogue of Microorganisms (GCM) 10K type strain sequencing project: providing services to taxonomists for standard genome sequencing and annotation.</title>
        <authorList>
            <consortium name="The Broad Institute Genomics Platform"/>
            <consortium name="The Broad Institute Genome Sequencing Center for Infectious Disease"/>
            <person name="Wu L."/>
            <person name="Ma J."/>
        </authorList>
    </citation>
    <scope>NUCLEOTIDE SEQUENCE [LARGE SCALE GENOMIC DNA]</scope>
    <source>
        <strain evidence="3">CGMCC 1.12376</strain>
    </source>
</reference>
<feature type="signal peptide" evidence="1">
    <location>
        <begin position="1"/>
        <end position="23"/>
    </location>
</feature>
<evidence type="ECO:0000313" key="2">
    <source>
        <dbReference type="EMBL" id="MFD1608922.1"/>
    </source>
</evidence>
<dbReference type="Proteomes" id="UP001597221">
    <property type="component" value="Unassembled WGS sequence"/>
</dbReference>
<keyword evidence="1" id="KW-0732">Signal</keyword>
<dbReference type="EMBL" id="JBHUDE010000139">
    <property type="protein sequence ID" value="MFD1608922.1"/>
    <property type="molecule type" value="Genomic_DNA"/>
</dbReference>
<keyword evidence="3" id="KW-1185">Reference proteome</keyword>
<dbReference type="PROSITE" id="PS51257">
    <property type="entry name" value="PROKAR_LIPOPROTEIN"/>
    <property type="match status" value="1"/>
</dbReference>
<gene>
    <name evidence="2" type="ORF">ACFSBH_14955</name>
</gene>
<dbReference type="RefSeq" id="WP_251511563.1">
    <property type="nucleotide sequence ID" value="NZ_JAMBON010000002.1"/>
</dbReference>
<organism evidence="2 3">
    <name type="scientific">Oceanobacillus luteolus</name>
    <dbReference type="NCBI Taxonomy" id="1274358"/>
    <lineage>
        <taxon>Bacteria</taxon>
        <taxon>Bacillati</taxon>
        <taxon>Bacillota</taxon>
        <taxon>Bacilli</taxon>
        <taxon>Bacillales</taxon>
        <taxon>Bacillaceae</taxon>
        <taxon>Oceanobacillus</taxon>
    </lineage>
</organism>
<protein>
    <submittedName>
        <fullName evidence="2">YhcN/YlaJ family sporulation lipoprotein</fullName>
    </submittedName>
</protein>
<accession>A0ABW4HUR2</accession>
<sequence>MKKFIYSVVSVCLLMLSIGCQQLQSTDDEQLEILNPNDHNGSQDEGRSTKLGYVRYTKEEYSVDQNNEEYTIDREETANMITKTILQTGDFNEVATLVTDEEVIIAFDKNPDLNENEAADIAKKTARSILPSFYEVYTTSNPYHMDEIHSLHLETTNDKENHKVIERLINGIAEENHDPKRR</sequence>
<keyword evidence="2" id="KW-0449">Lipoprotein</keyword>
<evidence type="ECO:0000256" key="1">
    <source>
        <dbReference type="SAM" id="SignalP"/>
    </source>
</evidence>
<comment type="caution">
    <text evidence="2">The sequence shown here is derived from an EMBL/GenBank/DDBJ whole genome shotgun (WGS) entry which is preliminary data.</text>
</comment>
<name>A0ABW4HUR2_9BACI</name>
<dbReference type="InterPro" id="IPR019076">
    <property type="entry name" value="Spore_lipoprot_YhcN/YlaJ-like"/>
</dbReference>
<proteinExistence type="predicted"/>